<evidence type="ECO:0000313" key="8">
    <source>
        <dbReference type="EMBL" id="QEH93692.1"/>
    </source>
</evidence>
<dbReference type="SUPFAM" id="SSF46689">
    <property type="entry name" value="Homeodomain-like"/>
    <property type="match status" value="1"/>
</dbReference>
<feature type="domain" description="HTH tetR-type" evidence="7">
    <location>
        <begin position="77"/>
        <end position="137"/>
    </location>
</feature>
<dbReference type="InterPro" id="IPR050109">
    <property type="entry name" value="HTH-type_TetR-like_transc_reg"/>
</dbReference>
<feature type="compositionally biased region" description="Low complexity" evidence="6">
    <location>
        <begin position="24"/>
        <end position="36"/>
    </location>
</feature>
<dbReference type="PROSITE" id="PS50977">
    <property type="entry name" value="HTH_TETR_2"/>
    <property type="match status" value="1"/>
</dbReference>
<gene>
    <name evidence="8" type="ORF">FV141_09260</name>
</gene>
<evidence type="ECO:0000259" key="7">
    <source>
        <dbReference type="PROSITE" id="PS50977"/>
    </source>
</evidence>
<dbReference type="Gene3D" id="1.10.357.10">
    <property type="entry name" value="Tetracycline Repressor, domain 2"/>
    <property type="match status" value="1"/>
</dbReference>
<dbReference type="InterPro" id="IPR039538">
    <property type="entry name" value="BetI_C"/>
</dbReference>
<evidence type="ECO:0000256" key="4">
    <source>
        <dbReference type="ARBA" id="ARBA00023163"/>
    </source>
</evidence>
<dbReference type="Pfam" id="PF00440">
    <property type="entry name" value="TetR_N"/>
    <property type="match status" value="1"/>
</dbReference>
<feature type="region of interest" description="Disordered" evidence="6">
    <location>
        <begin position="24"/>
        <end position="48"/>
    </location>
</feature>
<name>A0ABX5ZAP3_9MICO</name>
<dbReference type="SUPFAM" id="SSF48498">
    <property type="entry name" value="Tetracyclin repressor-like, C-terminal domain"/>
    <property type="match status" value="1"/>
</dbReference>
<reference evidence="8 9" key="1">
    <citation type="submission" date="2019-08" db="EMBL/GenBank/DDBJ databases">
        <title>Dermacoccus abyssi strain HZAU 226, whole genome Nanopore sequencing project.</title>
        <authorList>
            <person name="Guo A."/>
            <person name="Zhang X."/>
            <person name="Ruan Y."/>
            <person name="Liu W."/>
            <person name="Chen Q."/>
            <person name="Gu L."/>
        </authorList>
    </citation>
    <scope>NUCLEOTIDE SEQUENCE [LARGE SCALE GENOMIC DNA]</scope>
    <source>
        <strain evidence="8 9">HZAU 226</strain>
    </source>
</reference>
<dbReference type="PANTHER" id="PTHR30055:SF234">
    <property type="entry name" value="HTH-TYPE TRANSCRIPTIONAL REGULATOR BETI"/>
    <property type="match status" value="1"/>
</dbReference>
<dbReference type="Pfam" id="PF13977">
    <property type="entry name" value="TetR_C_6"/>
    <property type="match status" value="1"/>
</dbReference>
<evidence type="ECO:0000256" key="5">
    <source>
        <dbReference type="PROSITE-ProRule" id="PRU00335"/>
    </source>
</evidence>
<keyword evidence="1" id="KW-0678">Repressor</keyword>
<keyword evidence="3 5" id="KW-0238">DNA-binding</keyword>
<dbReference type="EMBL" id="CP043031">
    <property type="protein sequence ID" value="QEH93692.1"/>
    <property type="molecule type" value="Genomic_DNA"/>
</dbReference>
<keyword evidence="4" id="KW-0804">Transcription</keyword>
<feature type="DNA-binding region" description="H-T-H motif" evidence="5">
    <location>
        <begin position="100"/>
        <end position="119"/>
    </location>
</feature>
<dbReference type="InterPro" id="IPR001647">
    <property type="entry name" value="HTH_TetR"/>
</dbReference>
<evidence type="ECO:0000313" key="9">
    <source>
        <dbReference type="Proteomes" id="UP000323565"/>
    </source>
</evidence>
<accession>A0ABX5ZAP3</accession>
<evidence type="ECO:0000256" key="1">
    <source>
        <dbReference type="ARBA" id="ARBA00022491"/>
    </source>
</evidence>
<dbReference type="PANTHER" id="PTHR30055">
    <property type="entry name" value="HTH-TYPE TRANSCRIPTIONAL REGULATOR RUTR"/>
    <property type="match status" value="1"/>
</dbReference>
<dbReference type="Proteomes" id="UP000323565">
    <property type="component" value="Chromosome"/>
</dbReference>
<organism evidence="8 9">
    <name type="scientific">Dermacoccus abyssi</name>
    <dbReference type="NCBI Taxonomy" id="322596"/>
    <lineage>
        <taxon>Bacteria</taxon>
        <taxon>Bacillati</taxon>
        <taxon>Actinomycetota</taxon>
        <taxon>Actinomycetes</taxon>
        <taxon>Micrococcales</taxon>
        <taxon>Dermacoccaceae</taxon>
        <taxon>Dermacoccus</taxon>
    </lineage>
</organism>
<evidence type="ECO:0000256" key="6">
    <source>
        <dbReference type="SAM" id="MobiDB-lite"/>
    </source>
</evidence>
<keyword evidence="9" id="KW-1185">Reference proteome</keyword>
<dbReference type="InterPro" id="IPR009057">
    <property type="entry name" value="Homeodomain-like_sf"/>
</dbReference>
<evidence type="ECO:0000256" key="2">
    <source>
        <dbReference type="ARBA" id="ARBA00023015"/>
    </source>
</evidence>
<dbReference type="InterPro" id="IPR036271">
    <property type="entry name" value="Tet_transcr_reg_TetR-rel_C_sf"/>
</dbReference>
<evidence type="ECO:0000256" key="3">
    <source>
        <dbReference type="ARBA" id="ARBA00023125"/>
    </source>
</evidence>
<keyword evidence="2" id="KW-0805">Transcription regulation</keyword>
<protein>
    <submittedName>
        <fullName evidence="8">TetR/AcrR family transcriptional regulator</fullName>
    </submittedName>
</protein>
<proteinExistence type="predicted"/>
<sequence>MARPGHPRRSRVSRANFCGSVSAGAAGRADAAPGRSKPTVSARRRKGSAGNRHLNMRILLLCTGRYAESMPRTADHDARRTQIIDAVRGLVASDGPEAATMSRIAASAGVSVGLVQHYYASKDVLLADAYDRTLQVQQRRIETLVASEEQARGRIEHMVLGALTQFLPLDHDRRDETILFDHFSSVALRQPSLREAWQRTDDVLLARLREAVVNAEECGEAREGVDPDDEARRLLAVTRGLARTLLLRDDADEVARARRVLAQECASTFSNPCRQYGS</sequence>